<dbReference type="Pfam" id="PF13966">
    <property type="entry name" value="zf-RVT"/>
    <property type="match status" value="1"/>
</dbReference>
<proteinExistence type="predicted"/>
<sequence length="231" mass="25667">MPDLTLYIGKTLMTLSSSVGSESLQQCSEASHLAPLNSSPTSSQCVARPPLVDPGVSFAPLVDQFCLHDGQPLGNAQASAKTFRLSVLSSMEQPLVLQHISVSHWKFFWSLSLTYIQRNVIYRLITGCIPSRSRLHYMMPGVFESHNCPACLSPNETASHLLFDCRSKEKVWQGVIFEFLWPTTSIPDIKEALLSLDFFGYLVLPSQRHPSIQSPTHHPVSNMASPYALCF</sequence>
<dbReference type="AlphaFoldDB" id="A0AAN7I4J5"/>
<dbReference type="InterPro" id="IPR026960">
    <property type="entry name" value="RVT-Znf"/>
</dbReference>
<dbReference type="RefSeq" id="XP_064687847.1">
    <property type="nucleotide sequence ID" value="XM_064832292.1"/>
</dbReference>
<dbReference type="Proteomes" id="UP001304243">
    <property type="component" value="Unassembled WGS sequence"/>
</dbReference>
<accession>A0AAN7I4J5</accession>
<dbReference type="GO" id="GO:0003746">
    <property type="term" value="F:translation elongation factor activity"/>
    <property type="evidence" value="ECO:0007669"/>
    <property type="project" value="UniProtKB-KW"/>
</dbReference>
<reference evidence="2 3" key="1">
    <citation type="submission" date="2022-11" db="EMBL/GenBank/DDBJ databases">
        <title>Mucor velutinosus strain NIH1002 WGS.</title>
        <authorList>
            <person name="Subramanian P."/>
            <person name="Mullikin J.C."/>
            <person name="Segre J.A."/>
            <person name="Zelazny A.M."/>
        </authorList>
    </citation>
    <scope>NUCLEOTIDE SEQUENCE [LARGE SCALE GENOMIC DNA]</scope>
    <source>
        <strain evidence="2 3">NIH1002</strain>
    </source>
</reference>
<name>A0AAN7I4J5_9FUNG</name>
<evidence type="ECO:0000313" key="3">
    <source>
        <dbReference type="Proteomes" id="UP001304243"/>
    </source>
</evidence>
<evidence type="ECO:0000259" key="1">
    <source>
        <dbReference type="Pfam" id="PF13966"/>
    </source>
</evidence>
<keyword evidence="2" id="KW-0648">Protein biosynthesis</keyword>
<dbReference type="GeneID" id="89956812"/>
<evidence type="ECO:0000313" key="2">
    <source>
        <dbReference type="EMBL" id="KAK4521181.1"/>
    </source>
</evidence>
<keyword evidence="3" id="KW-1185">Reference proteome</keyword>
<feature type="domain" description="Reverse transcriptase zinc-binding" evidence="1">
    <location>
        <begin position="100"/>
        <end position="172"/>
    </location>
</feature>
<gene>
    <name evidence="2" type="primary">EFB1_2</name>
    <name evidence="2" type="ORF">ATC70_013126</name>
</gene>
<protein>
    <submittedName>
        <fullName evidence="2">Translation elongation factor 1 beta</fullName>
    </submittedName>
</protein>
<organism evidence="2 3">
    <name type="scientific">Mucor velutinosus</name>
    <dbReference type="NCBI Taxonomy" id="708070"/>
    <lineage>
        <taxon>Eukaryota</taxon>
        <taxon>Fungi</taxon>
        <taxon>Fungi incertae sedis</taxon>
        <taxon>Mucoromycota</taxon>
        <taxon>Mucoromycotina</taxon>
        <taxon>Mucoromycetes</taxon>
        <taxon>Mucorales</taxon>
        <taxon>Mucorineae</taxon>
        <taxon>Mucoraceae</taxon>
        <taxon>Mucor</taxon>
    </lineage>
</organism>
<keyword evidence="2" id="KW-0251">Elongation factor</keyword>
<comment type="caution">
    <text evidence="2">The sequence shown here is derived from an EMBL/GenBank/DDBJ whole genome shotgun (WGS) entry which is preliminary data.</text>
</comment>
<dbReference type="EMBL" id="JASEJX010000006">
    <property type="protein sequence ID" value="KAK4521181.1"/>
    <property type="molecule type" value="Genomic_DNA"/>
</dbReference>